<dbReference type="Gene3D" id="3.30.420.10">
    <property type="entry name" value="Ribonuclease H-like superfamily/Ribonuclease H"/>
    <property type="match status" value="1"/>
</dbReference>
<dbReference type="PANTHER" id="PTHR23022">
    <property type="entry name" value="TRANSPOSABLE ELEMENT-RELATED"/>
    <property type="match status" value="1"/>
</dbReference>
<comment type="caution">
    <text evidence="3">The sequence shown here is derived from an EMBL/GenBank/DDBJ whole genome shotgun (WGS) entry which is preliminary data.</text>
</comment>
<protein>
    <recommendedName>
        <fullName evidence="5">Transposase</fullName>
    </recommendedName>
</protein>
<sequence length="374" mass="43482">MPRIERKPHWSPHKRTRIRMMYEQGYTRKEIALKERVPPGSIYGIATRYTQQISARSQTRPGRPPKLTEYDKRHIRRLIRENPFITNQRLLSMVPTRVCVNTLTSYLKSEGIQHKSVLRRPKLTPEAAAKRLRFAQEHAQKPISYWLQVFFSDEVTIEKNNAGRPGWVFCCRVSLVAITSTCDCSTTNALKGERLDRDKVQAIAKRSTIALMFWGAFGAFKRTTLCALQGDPDSARHGITGRVILETLQSELPTILEPGCVFMQDNAPVHRSHLVQRWLRNWARENGIRIMDWPPYSPDLNPIENIWKLVKQKIVERYPELQEMPQTAAAFDLLEKAAVEAWEEIRDEVLENLVRTMPHRIEAVIRARGWYTKY</sequence>
<keyword evidence="4" id="KW-1185">Reference proteome</keyword>
<dbReference type="GeneID" id="300577750"/>
<dbReference type="Proteomes" id="UP001642720">
    <property type="component" value="Unassembled WGS sequence"/>
</dbReference>
<proteinExistence type="predicted"/>
<dbReference type="InterPro" id="IPR009057">
    <property type="entry name" value="Homeodomain-like_sf"/>
</dbReference>
<dbReference type="SUPFAM" id="SSF46689">
    <property type="entry name" value="Homeodomain-like"/>
    <property type="match status" value="1"/>
</dbReference>
<name>A0ABY2H155_9HYPO</name>
<reference evidence="3 4" key="1">
    <citation type="submission" date="2018-01" db="EMBL/GenBank/DDBJ databases">
        <title>Genome characterization of the sugarcane-associated fungus Trichoderma ghanense CCMA-1212 and their application in lignocelulose bioconversion.</title>
        <authorList>
            <person name="Steindorff A.S."/>
            <person name="Mendes T.D."/>
            <person name="Vilela E.S.D."/>
            <person name="Rodrigues D.S."/>
            <person name="Formighieri E.F."/>
            <person name="Melo I.S."/>
            <person name="Favaro L.C.L."/>
        </authorList>
    </citation>
    <scope>NUCLEOTIDE SEQUENCE [LARGE SCALE GENOMIC DNA]</scope>
    <source>
        <strain evidence="3 4">CCMA-1212</strain>
    </source>
</reference>
<dbReference type="InterPro" id="IPR002492">
    <property type="entry name" value="Transposase_Tc1-like"/>
</dbReference>
<evidence type="ECO:0000259" key="2">
    <source>
        <dbReference type="Pfam" id="PF13358"/>
    </source>
</evidence>
<evidence type="ECO:0008006" key="5">
    <source>
        <dbReference type="Google" id="ProtNLM"/>
    </source>
</evidence>
<gene>
    <name evidence="3" type="ORF">CCMA1212_006059</name>
</gene>
<dbReference type="PANTHER" id="PTHR23022:SF119">
    <property type="entry name" value="TC1-LIKE TRANSPOSASE DDE DOMAIN-CONTAINING PROTEIN"/>
    <property type="match status" value="1"/>
</dbReference>
<dbReference type="Pfam" id="PF01498">
    <property type="entry name" value="HTH_Tnp_Tc3_2"/>
    <property type="match status" value="1"/>
</dbReference>
<evidence type="ECO:0000259" key="1">
    <source>
        <dbReference type="Pfam" id="PF01498"/>
    </source>
</evidence>
<dbReference type="InterPro" id="IPR052338">
    <property type="entry name" value="Transposase_5"/>
</dbReference>
<organism evidence="3 4">
    <name type="scientific">Trichoderma ghanense</name>
    <dbReference type="NCBI Taxonomy" id="65468"/>
    <lineage>
        <taxon>Eukaryota</taxon>
        <taxon>Fungi</taxon>
        <taxon>Dikarya</taxon>
        <taxon>Ascomycota</taxon>
        <taxon>Pezizomycotina</taxon>
        <taxon>Sordariomycetes</taxon>
        <taxon>Hypocreomycetidae</taxon>
        <taxon>Hypocreales</taxon>
        <taxon>Hypocreaceae</taxon>
        <taxon>Trichoderma</taxon>
    </lineage>
</organism>
<evidence type="ECO:0000313" key="3">
    <source>
        <dbReference type="EMBL" id="TFB01974.1"/>
    </source>
</evidence>
<accession>A0ABY2H155</accession>
<dbReference type="Pfam" id="PF13358">
    <property type="entry name" value="DDE_3"/>
    <property type="match status" value="1"/>
</dbReference>
<dbReference type="InterPro" id="IPR038717">
    <property type="entry name" value="Tc1-like_DDE_dom"/>
</dbReference>
<feature type="domain" description="Transposase Tc1-like" evidence="1">
    <location>
        <begin position="72"/>
        <end position="139"/>
    </location>
</feature>
<dbReference type="InterPro" id="IPR036397">
    <property type="entry name" value="RNaseH_sf"/>
</dbReference>
<dbReference type="RefSeq" id="XP_073558175.1">
    <property type="nucleotide sequence ID" value="XM_073703300.1"/>
</dbReference>
<dbReference type="EMBL" id="PPTA01000007">
    <property type="protein sequence ID" value="TFB01974.1"/>
    <property type="molecule type" value="Genomic_DNA"/>
</dbReference>
<evidence type="ECO:0000313" key="4">
    <source>
        <dbReference type="Proteomes" id="UP001642720"/>
    </source>
</evidence>
<feature type="domain" description="Tc1-like transposase DDE" evidence="2">
    <location>
        <begin position="246"/>
        <end position="317"/>
    </location>
</feature>